<gene>
    <name evidence="2" type="ORF">UZ20_WS6002000449</name>
</gene>
<sequence>MNTLITGLLLTAFPLLEIVFATSPQPVFSELRLIYICVLFLLLIKRKKLAVIYVVSATSVIEIVTFQTIVGYSSLSFFISLALVELVYRLSSFLSQENLDLKISIVFVVALIVRHQLLLLLGGTSNQFDFTALFMNGVILVIAIFLAAKIRQPVNAFKK</sequence>
<organism evidence="2 3">
    <name type="scientific">candidate division WS6 bacterium OLB21</name>
    <dbReference type="NCBI Taxonomy" id="1617427"/>
    <lineage>
        <taxon>Bacteria</taxon>
        <taxon>Candidatus Dojkabacteria</taxon>
    </lineage>
</organism>
<proteinExistence type="predicted"/>
<evidence type="ECO:0000313" key="3">
    <source>
        <dbReference type="Proteomes" id="UP000070449"/>
    </source>
</evidence>
<feature type="transmembrane region" description="Helical" evidence="1">
    <location>
        <begin position="130"/>
        <end position="150"/>
    </location>
</feature>
<dbReference type="EMBL" id="JYPD01000014">
    <property type="protein sequence ID" value="KXK09645.1"/>
    <property type="molecule type" value="Genomic_DNA"/>
</dbReference>
<protein>
    <submittedName>
        <fullName evidence="2">Uncharacterized protein</fullName>
    </submittedName>
</protein>
<keyword evidence="1" id="KW-1133">Transmembrane helix</keyword>
<keyword evidence="1" id="KW-0472">Membrane</keyword>
<keyword evidence="1" id="KW-0812">Transmembrane</keyword>
<name>A0A136KJM3_9BACT</name>
<dbReference type="STRING" id="1617427.UZ20_WS6002000449"/>
<comment type="caution">
    <text evidence="2">The sequence shown here is derived from an EMBL/GenBank/DDBJ whole genome shotgun (WGS) entry which is preliminary data.</text>
</comment>
<feature type="transmembrane region" description="Helical" evidence="1">
    <location>
        <begin position="51"/>
        <end position="69"/>
    </location>
</feature>
<feature type="transmembrane region" description="Helical" evidence="1">
    <location>
        <begin position="27"/>
        <end position="44"/>
    </location>
</feature>
<evidence type="ECO:0000313" key="2">
    <source>
        <dbReference type="EMBL" id="KXK09645.1"/>
    </source>
</evidence>
<evidence type="ECO:0000256" key="1">
    <source>
        <dbReference type="SAM" id="Phobius"/>
    </source>
</evidence>
<reference evidence="2 3" key="1">
    <citation type="submission" date="2015-02" db="EMBL/GenBank/DDBJ databases">
        <title>Improved understanding of the partial-nitritation anammox process through 23 genomes representing the majority of the microbial community.</title>
        <authorList>
            <person name="Speth D.R."/>
            <person name="In T Zandt M."/>
            <person name="Guerrero Cruz S."/>
            <person name="Jetten M.S."/>
            <person name="Dutilh B.E."/>
        </authorList>
    </citation>
    <scope>NUCLEOTIDE SEQUENCE [LARGE SCALE GENOMIC DNA]</scope>
    <source>
        <strain evidence="2">OLB21</strain>
    </source>
</reference>
<dbReference type="Proteomes" id="UP000070449">
    <property type="component" value="Unassembled WGS sequence"/>
</dbReference>
<accession>A0A136KJM3</accession>
<dbReference type="AlphaFoldDB" id="A0A136KJM3"/>